<dbReference type="InterPro" id="IPR029052">
    <property type="entry name" value="Metallo-depent_PP-like"/>
</dbReference>
<keyword evidence="1" id="KW-0732">Signal</keyword>
<name>A0A3E1RGH5_9BURK</name>
<dbReference type="EMBL" id="QFZK01000001">
    <property type="protein sequence ID" value="RFO98341.1"/>
    <property type="molecule type" value="Genomic_DNA"/>
</dbReference>
<sequence>MNTPSPLKRLALVIAVVSALSACSVMHSKPDAQAAAAFTVAVIGDVPYGTSPTDTRQMVLHPRFVAALNADADVSLVAHIGDIHAGKQYCTQEYNTAVYEQWTAFKKPLVYTPGDNEWADCHKAKEGGGSFNKATGVIDYVVDASGKFVNHAKGNPVANLALVRAQFFAKPGQTLGAPLQAHSQAVEFNPANPADKAFVENVWWEKSGVLFVTLNIPGGSNNGTDPWYGAPAMGAEQQQEVTERTAATLRWIDAAYNRATTQGYVGMVLLTQADMWDVDDAASGAAHLSGYKPYLDKIAEGAKAYGMPVLMVQGDSHTYRSDNPLAKGALCAIEVESGKPAVPCTDSRAEAMITARKSPVDAYMAQAHGYKVPNFHRIVVHGETQPLEWLSLRIDPGANAAHGLDAFGPFSWKRTQPAL</sequence>
<comment type="caution">
    <text evidence="2">The sequence shown here is derived from an EMBL/GenBank/DDBJ whole genome shotgun (WGS) entry which is preliminary data.</text>
</comment>
<feature type="chain" id="PRO_5017819355" description="Calcineurin-like phosphoesterase domain-containing protein" evidence="1">
    <location>
        <begin position="29"/>
        <end position="419"/>
    </location>
</feature>
<evidence type="ECO:0000313" key="3">
    <source>
        <dbReference type="Proteomes" id="UP000260665"/>
    </source>
</evidence>
<dbReference type="Proteomes" id="UP000260665">
    <property type="component" value="Unassembled WGS sequence"/>
</dbReference>
<evidence type="ECO:0000256" key="1">
    <source>
        <dbReference type="SAM" id="SignalP"/>
    </source>
</evidence>
<keyword evidence="3" id="KW-1185">Reference proteome</keyword>
<feature type="signal peptide" evidence="1">
    <location>
        <begin position="1"/>
        <end position="28"/>
    </location>
</feature>
<dbReference type="RefSeq" id="WP_117172855.1">
    <property type="nucleotide sequence ID" value="NZ_QFZK01000001.1"/>
</dbReference>
<accession>A0A3E1RGH5</accession>
<dbReference type="SUPFAM" id="SSF56300">
    <property type="entry name" value="Metallo-dependent phosphatases"/>
    <property type="match status" value="1"/>
</dbReference>
<evidence type="ECO:0008006" key="4">
    <source>
        <dbReference type="Google" id="ProtNLM"/>
    </source>
</evidence>
<gene>
    <name evidence="2" type="ORF">DIC66_00085</name>
</gene>
<protein>
    <recommendedName>
        <fullName evidence="4">Calcineurin-like phosphoesterase domain-containing protein</fullName>
    </recommendedName>
</protein>
<organism evidence="2 3">
    <name type="scientific">Rhodoferax lacus</name>
    <dbReference type="NCBI Taxonomy" id="2184758"/>
    <lineage>
        <taxon>Bacteria</taxon>
        <taxon>Pseudomonadati</taxon>
        <taxon>Pseudomonadota</taxon>
        <taxon>Betaproteobacteria</taxon>
        <taxon>Burkholderiales</taxon>
        <taxon>Comamonadaceae</taxon>
        <taxon>Rhodoferax</taxon>
    </lineage>
</organism>
<dbReference type="OrthoDB" id="58809at2"/>
<proteinExistence type="predicted"/>
<reference evidence="2 3" key="1">
    <citation type="submission" date="2018-05" db="EMBL/GenBank/DDBJ databases">
        <title>Rhodoferax soyangensis sp.nov., isolated from an oligotrophic freshwater lake.</title>
        <authorList>
            <person name="Park M."/>
        </authorList>
    </citation>
    <scope>NUCLEOTIDE SEQUENCE [LARGE SCALE GENOMIC DNA]</scope>
    <source>
        <strain evidence="2 3">IMCC26218</strain>
    </source>
</reference>
<evidence type="ECO:0000313" key="2">
    <source>
        <dbReference type="EMBL" id="RFO98341.1"/>
    </source>
</evidence>
<dbReference type="AlphaFoldDB" id="A0A3E1RGH5"/>